<feature type="compositionally biased region" description="Basic and acidic residues" evidence="1">
    <location>
        <begin position="125"/>
        <end position="140"/>
    </location>
</feature>
<evidence type="ECO:0000313" key="2">
    <source>
        <dbReference type="EMBL" id="EEH11306.1"/>
    </source>
</evidence>
<evidence type="ECO:0000313" key="3">
    <source>
        <dbReference type="Proteomes" id="UP000001631"/>
    </source>
</evidence>
<dbReference type="AlphaFoldDB" id="C0NCB5"/>
<dbReference type="GeneID" id="69033778"/>
<organism evidence="2 3">
    <name type="scientific">Ajellomyces capsulatus (strain G186AR / H82 / ATCC MYA-2454 / RMSCC 2432)</name>
    <name type="common">Darling's disease fungus</name>
    <name type="synonym">Histoplasma capsulatum</name>
    <dbReference type="NCBI Taxonomy" id="447093"/>
    <lineage>
        <taxon>Eukaryota</taxon>
        <taxon>Fungi</taxon>
        <taxon>Dikarya</taxon>
        <taxon>Ascomycota</taxon>
        <taxon>Pezizomycotina</taxon>
        <taxon>Eurotiomycetes</taxon>
        <taxon>Eurotiomycetidae</taxon>
        <taxon>Onygenales</taxon>
        <taxon>Ajellomycetaceae</taxon>
        <taxon>Histoplasma</taxon>
    </lineage>
</organism>
<dbReference type="RefSeq" id="XP_045291786.1">
    <property type="nucleotide sequence ID" value="XM_045427811.1"/>
</dbReference>
<proteinExistence type="predicted"/>
<feature type="compositionally biased region" description="Basic and acidic residues" evidence="1">
    <location>
        <begin position="91"/>
        <end position="110"/>
    </location>
</feature>
<dbReference type="InParanoid" id="C0NCB5"/>
<feature type="region of interest" description="Disordered" evidence="1">
    <location>
        <begin position="58"/>
        <end position="140"/>
    </location>
</feature>
<gene>
    <name evidence="2" type="ORF">HCBG_00761</name>
</gene>
<accession>C0NCB5</accession>
<feature type="compositionally biased region" description="Low complexity" evidence="1">
    <location>
        <begin position="58"/>
        <end position="73"/>
    </location>
</feature>
<dbReference type="EMBL" id="GG663363">
    <property type="protein sequence ID" value="EEH11306.1"/>
    <property type="molecule type" value="Genomic_DNA"/>
</dbReference>
<keyword evidence="3" id="KW-1185">Reference proteome</keyword>
<dbReference type="Proteomes" id="UP000001631">
    <property type="component" value="Unassembled WGS sequence"/>
</dbReference>
<sequence length="222" mass="24034">MGGCTTQPRRQEQKATIIRSNCRPGRGCDGINWEIQDCPTVVATGIATAPVSCVRAFQQPQQQAAGKQESEGQGTDGDREGEGEGEGEERDGEKEGERERMKEGEGDKVWGKSFTRTGGIPGSKSETRYEGQRGDAVTRRTETMRKKSCCALQWSGQAAAAAQSSRRRQRAADTRSAADLEVRQGLGAGVARKSPEANSPLTLSCSTAWGLWALWFLDYAIC</sequence>
<reference evidence="2" key="1">
    <citation type="submission" date="2009-02" db="EMBL/GenBank/DDBJ databases">
        <title>The Genome Sequence of Ajellomyces capsulatus strain G186AR.</title>
        <authorList>
            <consortium name="The Broad Institute Genome Sequencing Platform"/>
            <person name="Champion M."/>
            <person name="Cuomo C."/>
            <person name="Ma L.-J."/>
            <person name="Henn M.R."/>
            <person name="Sil A."/>
            <person name="Goldman B."/>
            <person name="Young S.K."/>
            <person name="Kodira C.D."/>
            <person name="Zeng Q."/>
            <person name="Koehrsen M."/>
            <person name="Alvarado L."/>
            <person name="Berlin A."/>
            <person name="Borenstein D."/>
            <person name="Chen Z."/>
            <person name="Engels R."/>
            <person name="Freedman E."/>
            <person name="Gellesch M."/>
            <person name="Goldberg J."/>
            <person name="Griggs A."/>
            <person name="Gujja S."/>
            <person name="Heiman D."/>
            <person name="Hepburn T."/>
            <person name="Howarth C."/>
            <person name="Jen D."/>
            <person name="Larson L."/>
            <person name="Lewis B."/>
            <person name="Mehta T."/>
            <person name="Park D."/>
            <person name="Pearson M."/>
            <person name="Roberts A."/>
            <person name="Saif S."/>
            <person name="Shea T."/>
            <person name="Shenoy N."/>
            <person name="Sisk P."/>
            <person name="Stolte C."/>
            <person name="Sykes S."/>
            <person name="Walk T."/>
            <person name="White J."/>
            <person name="Yandava C."/>
            <person name="Klein B."/>
            <person name="McEwen J.G."/>
            <person name="Puccia R."/>
            <person name="Goldman G.H."/>
            <person name="Felipe M.S."/>
            <person name="Nino-Vega G."/>
            <person name="San-Blas G."/>
            <person name="Taylor J."/>
            <person name="Mendoza L."/>
            <person name="Galagan J."/>
            <person name="Nusbaum C."/>
            <person name="Birren B."/>
        </authorList>
    </citation>
    <scope>NUCLEOTIDE SEQUENCE</scope>
    <source>
        <strain evidence="2">G186AR</strain>
    </source>
</reference>
<evidence type="ECO:0000256" key="1">
    <source>
        <dbReference type="SAM" id="MobiDB-lite"/>
    </source>
</evidence>
<name>C0NCB5_AJECG</name>
<dbReference type="HOGENOM" id="CLU_1245031_0_0_1"/>
<protein>
    <submittedName>
        <fullName evidence="2">Uncharacterized protein</fullName>
    </submittedName>
</protein>